<comment type="function">
    <text evidence="1">Non-catalytic subunit of AMP-activated protein kinase (AMPK), an energy sensor protein kinase that plays a key role in regulating cellular energy metabolism. In response to reduction of intracellular ATP levels, AMPK activates energy-producing pathways and inhibits energy-consuming processes: inhibits protein, carbohydrate and lipid biosynthesis, as well as cell growth and proliferation. AMPK acts via direct phosphorylation of metabolic enzymes, and by longer-term effects via phosphorylation of transcription regulators. Also acts as a regulator of cellular polarity by remodeling the actin cytoskeleton; probably by indirectly activating myosin. Beta non-catalytic subunit acts as a scaffold on which the AMPK complex assembles, via its C-terminus that bridges alpha (PRKAA1 or PRKAA2) and gamma subunits (PRKAG1, PRKAG2 or PRKAG3).</text>
</comment>
<dbReference type="Gene3D" id="1.10.287.1490">
    <property type="match status" value="2"/>
</dbReference>
<protein>
    <recommendedName>
        <fullName evidence="8">AMP-activated protein kinase glycogen-binding domain-containing protein</fullName>
    </recommendedName>
</protein>
<keyword evidence="2" id="KW-0175">Coiled coil</keyword>
<evidence type="ECO:0000259" key="4">
    <source>
        <dbReference type="Pfam" id="PF16561"/>
    </source>
</evidence>
<dbReference type="SUPFAM" id="SSF57997">
    <property type="entry name" value="Tropomyosin"/>
    <property type="match status" value="2"/>
</dbReference>
<feature type="coiled-coil region" evidence="2">
    <location>
        <begin position="583"/>
        <end position="687"/>
    </location>
</feature>
<keyword evidence="7" id="KW-1185">Reference proteome</keyword>
<dbReference type="Proteomes" id="UP000030764">
    <property type="component" value="Unassembled WGS sequence"/>
</dbReference>
<dbReference type="InterPro" id="IPR041105">
    <property type="entry name" value="TDP-43_N"/>
</dbReference>
<feature type="coiled-coil region" evidence="2">
    <location>
        <begin position="287"/>
        <end position="321"/>
    </location>
</feature>
<feature type="coiled-coil region" evidence="2">
    <location>
        <begin position="722"/>
        <end position="937"/>
    </location>
</feature>
<dbReference type="PANTHER" id="PTHR23159">
    <property type="entry name" value="CENTROSOMAL PROTEIN 2"/>
    <property type="match status" value="1"/>
</dbReference>
<dbReference type="SUPFAM" id="SSF81296">
    <property type="entry name" value="E set domains"/>
    <property type="match status" value="1"/>
</dbReference>
<name>A0A085MLH1_9BILA</name>
<dbReference type="Pfam" id="PF16561">
    <property type="entry name" value="AMPK1_CBM"/>
    <property type="match status" value="1"/>
</dbReference>
<reference evidence="6 7" key="1">
    <citation type="journal article" date="2014" name="Nat. Genet.">
        <title>Genome and transcriptome of the porcine whipworm Trichuris suis.</title>
        <authorList>
            <person name="Jex A.R."/>
            <person name="Nejsum P."/>
            <person name="Schwarz E.M."/>
            <person name="Hu L."/>
            <person name="Young N.D."/>
            <person name="Hall R.S."/>
            <person name="Korhonen P.K."/>
            <person name="Liao S."/>
            <person name="Thamsborg S."/>
            <person name="Xia J."/>
            <person name="Xu P."/>
            <person name="Wang S."/>
            <person name="Scheerlinck J.P."/>
            <person name="Hofmann A."/>
            <person name="Sternberg P.W."/>
            <person name="Wang J."/>
            <person name="Gasser R.B."/>
        </authorList>
    </citation>
    <scope>NUCLEOTIDE SEQUENCE [LARGE SCALE GENOMIC DNA]</scope>
    <source>
        <strain evidence="6">DCEP-RM93M</strain>
    </source>
</reference>
<evidence type="ECO:0000313" key="6">
    <source>
        <dbReference type="EMBL" id="KFD58067.1"/>
    </source>
</evidence>
<dbReference type="Pfam" id="PF18694">
    <property type="entry name" value="TDP-43_N"/>
    <property type="match status" value="1"/>
</dbReference>
<dbReference type="InterPro" id="IPR014756">
    <property type="entry name" value="Ig_E-set"/>
</dbReference>
<evidence type="ECO:0000256" key="2">
    <source>
        <dbReference type="SAM" id="Coils"/>
    </source>
</evidence>
<dbReference type="Gene3D" id="2.60.40.10">
    <property type="entry name" value="Immunoglobulins"/>
    <property type="match status" value="1"/>
</dbReference>
<evidence type="ECO:0000313" key="7">
    <source>
        <dbReference type="Proteomes" id="UP000030764"/>
    </source>
</evidence>
<evidence type="ECO:0008006" key="8">
    <source>
        <dbReference type="Google" id="ProtNLM"/>
    </source>
</evidence>
<dbReference type="PANTHER" id="PTHR23159:SF31">
    <property type="entry name" value="CENTROSOME-ASSOCIATED PROTEIN CEP250 ISOFORM X1"/>
    <property type="match status" value="1"/>
</dbReference>
<feature type="region of interest" description="Disordered" evidence="3">
    <location>
        <begin position="322"/>
        <end position="355"/>
    </location>
</feature>
<dbReference type="CDD" id="cd19609">
    <property type="entry name" value="NTD_TDP-43"/>
    <property type="match status" value="1"/>
</dbReference>
<feature type="domain" description="TAR DNA-binding protein 43 N-terminal" evidence="5">
    <location>
        <begin position="108"/>
        <end position="175"/>
    </location>
</feature>
<sequence>MLLTATWCIAHFLSRLNKLRNCNQVAFVSVGNPVQETSKFWTTTCMAESNADQAVMDLPRRMFVRFRTDVRKLSLASLTHPHTLEIAHASKLDDIRRLTSSEQVVLVSSGILECPLERDGTLALSTLQSQLPCARGLWYNVDDGESRRAIRFNGTTATFSPPRDGWKDKVHYVSFYESNVACNCSGSWTSLEGISEPRRSFNLASFVRTSHTREGPEKDSFRDSGHSRSQTEGYESFHEVSEADTMLADYVDLTPDVMLKRIQSLEVLLSAKDNQLQTEVCKISAINNELDKQIKEKNACIQSLTKRCDDLDHELSLLKESTETEKACGQRGELPSQDGKSRESRGLIAHQQTGRMSSSEYGEMNLIDNLVHWFARNQKMITAMQQRWEQHGLPLDEFDYGDMHDNEEEMLRFVQGIRNLQSSCSVLNASLESKDRELSELRLAHLTALEEKVKSQRALEDHLNYSANLCSIVKSDKIKVAFDSRPGVVYEIKHTPKTGQSRELKINYENAEARIFTVNSFPLPTNFSMRSCKKSVADSRADDSWDDFNALKKLYEDTRLLSAQLDAKLSEKNEELCMAASRLETAEKEQANLINEINEAKNRHRELEEQLCASKADLERYCNHLAKAEETVRSLEKCCMEADNRCEELKTELDQKTTEVFSLQNNVRDLQQQLGSARKTGEDAEQRNDEPEAMMHTIKCTMAHDDSMQTTIAQNCERLMSYADMERRCENLKTLLQEKDVEVTKLQHSLRQLQQEVYSDDLEDESAQQRFSELEAELECAKSEINRLAADREASKECDEAVKRCIEMEQRHKELEAALERKEIEIGTLQAKMEDIEEKIRCANKRGDDAQWRCGELEADLGRARDELGNLRSRLTEVEENNRRLDKLYNDTKWRNGELEAMLGNKDGEIYHLKNALENLQNEKNCLLSEMDKLGVRLKIRFVVLTFYYTRCKELEDRLGVSENAEELAAKIASLTSENERMKIQLDKHYKAARFAYLMSPWYRFLVMVKRRICMLSSNVSKRAIINTFSDLKKFLTSPDHTLNQVSREEAYDELSSELYKLHQKKYSLEKEMSEVQTELFSYQQNHLKLMEERKGLEDELTRTRENAGRLEWFNGELEAQKRSLEQQLAEKNNEIQYLKGEIQNYNSNGQMYHGNCSPAELVSKINYLETELHNTHDSLRDANDKAKWYRGEVDYFRQELSNCHGRIQWLESELSRVHGLLNKQKDSGVDDQWDKLQAEKNCLLGEVNTLRDQLREEGDKRRWYQGEKEYFCNMSQDLAAQLQALRISCETRGKPPDDRSIREQLEKQLHEMTDKAKWYEGEKEHFKNAVNCRAFVIKLHISQMTRFGFRNSRTWTETVGFFVNGEKEYTGSYLVIVTFVRGEIKKNPTRRILFETKLPDAHQIYLCLSCFNWECALLMHRRNDGTWYLWVDVPAGRHEFRFMQDGQWHSSRDYNCCWNDYGSDNNWVVID</sequence>
<feature type="domain" description="AMP-activated protein kinase glycogen-binding" evidence="4">
    <location>
        <begin position="1402"/>
        <end position="1471"/>
    </location>
</feature>
<evidence type="ECO:0000256" key="1">
    <source>
        <dbReference type="ARBA" id="ARBA00025180"/>
    </source>
</evidence>
<feature type="compositionally biased region" description="Basic and acidic residues" evidence="3">
    <location>
        <begin position="211"/>
        <end position="226"/>
    </location>
</feature>
<proteinExistence type="predicted"/>
<dbReference type="CDD" id="cd02859">
    <property type="entry name" value="E_set_AMPKbeta_like_N"/>
    <property type="match status" value="1"/>
</dbReference>
<feature type="region of interest" description="Disordered" evidence="3">
    <location>
        <begin position="210"/>
        <end position="238"/>
    </location>
</feature>
<dbReference type="InterPro" id="IPR032640">
    <property type="entry name" value="AMPK1_CBM"/>
</dbReference>
<evidence type="ECO:0000256" key="3">
    <source>
        <dbReference type="SAM" id="MobiDB-lite"/>
    </source>
</evidence>
<gene>
    <name evidence="6" type="ORF">M513_00830</name>
</gene>
<dbReference type="EMBL" id="KL363185">
    <property type="protein sequence ID" value="KFD58067.1"/>
    <property type="molecule type" value="Genomic_DNA"/>
</dbReference>
<accession>A0A085MLH1</accession>
<dbReference type="InterPro" id="IPR013783">
    <property type="entry name" value="Ig-like_fold"/>
</dbReference>
<evidence type="ECO:0000259" key="5">
    <source>
        <dbReference type="Pfam" id="PF18694"/>
    </source>
</evidence>
<organism evidence="6 7">
    <name type="scientific">Trichuris suis</name>
    <name type="common">pig whipworm</name>
    <dbReference type="NCBI Taxonomy" id="68888"/>
    <lineage>
        <taxon>Eukaryota</taxon>
        <taxon>Metazoa</taxon>
        <taxon>Ecdysozoa</taxon>
        <taxon>Nematoda</taxon>
        <taxon>Enoplea</taxon>
        <taxon>Dorylaimia</taxon>
        <taxon>Trichinellida</taxon>
        <taxon>Trichuridae</taxon>
        <taxon>Trichuris</taxon>
    </lineage>
</organism>
<feature type="coiled-coil region" evidence="2">
    <location>
        <begin position="1080"/>
        <end position="1149"/>
    </location>
</feature>